<keyword evidence="5" id="KW-1015">Disulfide bond</keyword>
<dbReference type="CDD" id="cd05381">
    <property type="entry name" value="CAP_PR-1"/>
    <property type="match status" value="1"/>
</dbReference>
<dbReference type="InterPro" id="IPR018244">
    <property type="entry name" value="Allrgn_V5/Tpx1_CS"/>
</dbReference>
<evidence type="ECO:0000259" key="9">
    <source>
        <dbReference type="SMART" id="SM00198"/>
    </source>
</evidence>
<dbReference type="PANTHER" id="PTHR10334">
    <property type="entry name" value="CYSTEINE-RICH SECRETORY PROTEIN-RELATED"/>
    <property type="match status" value="1"/>
</dbReference>
<evidence type="ECO:0000256" key="4">
    <source>
        <dbReference type="ARBA" id="ARBA00022821"/>
    </source>
</evidence>
<feature type="domain" description="SCP" evidence="9">
    <location>
        <begin position="39"/>
        <end position="171"/>
    </location>
</feature>
<feature type="chain" id="PRO_5038977417" description="Pathogenesis-related protein 1" evidence="8">
    <location>
        <begin position="38"/>
        <end position="175"/>
    </location>
</feature>
<feature type="signal peptide" evidence="8">
    <location>
        <begin position="1"/>
        <end position="37"/>
    </location>
</feature>
<dbReference type="GO" id="GO:0005576">
    <property type="term" value="C:extracellular region"/>
    <property type="evidence" value="ECO:0007669"/>
    <property type="project" value="InterPro"/>
</dbReference>
<evidence type="ECO:0000256" key="8">
    <source>
        <dbReference type="SAM" id="SignalP"/>
    </source>
</evidence>
<dbReference type="PRINTS" id="PR00837">
    <property type="entry name" value="V5TPXLIKE"/>
</dbReference>
<dbReference type="EMBL" id="OM913619">
    <property type="protein sequence ID" value="WAQ93400.1"/>
    <property type="molecule type" value="mRNA"/>
</dbReference>
<dbReference type="FunFam" id="3.40.33.10:FF:000006">
    <property type="entry name" value="Putative pathogenesis-related protein 1"/>
    <property type="match status" value="1"/>
</dbReference>
<evidence type="ECO:0000256" key="6">
    <source>
        <dbReference type="ARBA" id="ARBA00023265"/>
    </source>
</evidence>
<proteinExistence type="evidence at transcript level"/>
<dbReference type="PRINTS" id="PR00838">
    <property type="entry name" value="V5ALLERGEN"/>
</dbReference>
<evidence type="ECO:0000256" key="1">
    <source>
        <dbReference type="ARBA" id="ARBA00003143"/>
    </source>
</evidence>
<keyword evidence="6" id="KW-0568">Pathogenesis-related protein</keyword>
<comment type="function">
    <text evidence="1">Probably involved in the defense reaction of plants against pathogens.</text>
</comment>
<reference evidence="10" key="1">
    <citation type="submission" date="2022-03" db="EMBL/GenBank/DDBJ databases">
        <authorList>
            <person name="Liao Z."/>
            <person name="Liu Y."/>
            <person name="Wang Y."/>
            <person name="Lu Q."/>
            <person name="Peng Y."/>
            <person name="Liu Q."/>
        </authorList>
    </citation>
    <scope>NUCLEOTIDE SEQUENCE</scope>
</reference>
<protein>
    <recommendedName>
        <fullName evidence="7">Pathogenesis-related protein 1</fullName>
    </recommendedName>
</protein>
<evidence type="ECO:0000256" key="5">
    <source>
        <dbReference type="ARBA" id="ARBA00023157"/>
    </source>
</evidence>
<dbReference type="GO" id="GO:0098542">
    <property type="term" value="P:defense response to other organism"/>
    <property type="evidence" value="ECO:0007669"/>
    <property type="project" value="UniProtKB-ARBA"/>
</dbReference>
<dbReference type="SMART" id="SM00198">
    <property type="entry name" value="SCP"/>
    <property type="match status" value="1"/>
</dbReference>
<keyword evidence="3 8" id="KW-0732">Signal</keyword>
<dbReference type="AlphaFoldDB" id="A0A9E9FWP5"/>
<comment type="similarity">
    <text evidence="2">Belongs to the CRISP family.</text>
</comment>
<dbReference type="Pfam" id="PF00188">
    <property type="entry name" value="CAP"/>
    <property type="match status" value="1"/>
</dbReference>
<evidence type="ECO:0000256" key="7">
    <source>
        <dbReference type="ARBA" id="ARBA00073092"/>
    </source>
</evidence>
<dbReference type="SMR" id="A0A9E9FWP5"/>
<dbReference type="SUPFAM" id="SSF55797">
    <property type="entry name" value="PR-1-like"/>
    <property type="match status" value="1"/>
</dbReference>
<dbReference type="PROSITE" id="PS01009">
    <property type="entry name" value="CRISP_1"/>
    <property type="match status" value="1"/>
</dbReference>
<name>A0A9E9FWP5_9ROSI</name>
<dbReference type="InterPro" id="IPR035940">
    <property type="entry name" value="CAP_sf"/>
</dbReference>
<dbReference type="InterPro" id="IPR001283">
    <property type="entry name" value="CRISP-related"/>
</dbReference>
<evidence type="ECO:0000256" key="2">
    <source>
        <dbReference type="ARBA" id="ARBA00009923"/>
    </source>
</evidence>
<evidence type="ECO:0000256" key="3">
    <source>
        <dbReference type="ARBA" id="ARBA00022729"/>
    </source>
</evidence>
<keyword evidence="4" id="KW-0611">Plant defense</keyword>
<organism evidence="10">
    <name type="scientific">Zanthoxylum armatum</name>
    <dbReference type="NCBI Taxonomy" id="67938"/>
    <lineage>
        <taxon>Eukaryota</taxon>
        <taxon>Viridiplantae</taxon>
        <taxon>Streptophyta</taxon>
        <taxon>Embryophyta</taxon>
        <taxon>Tracheophyta</taxon>
        <taxon>Spermatophyta</taxon>
        <taxon>Magnoliopsida</taxon>
        <taxon>eudicotyledons</taxon>
        <taxon>Gunneridae</taxon>
        <taxon>Pentapetalae</taxon>
        <taxon>rosids</taxon>
        <taxon>malvids</taxon>
        <taxon>Sapindales</taxon>
        <taxon>Rutaceae</taxon>
        <taxon>Zanthoxyloideae</taxon>
        <taxon>Zanthoxylum</taxon>
    </lineage>
</organism>
<dbReference type="InterPro" id="IPR002413">
    <property type="entry name" value="V5_allergen-like"/>
</dbReference>
<dbReference type="InterPro" id="IPR014044">
    <property type="entry name" value="CAP_dom"/>
</dbReference>
<dbReference type="PROSITE" id="PS01010">
    <property type="entry name" value="CRISP_2"/>
    <property type="match status" value="1"/>
</dbReference>
<dbReference type="Gene3D" id="3.40.33.10">
    <property type="entry name" value="CAP"/>
    <property type="match status" value="1"/>
</dbReference>
<accession>A0A9E9FWP5</accession>
<sequence>MAFSKMMSSLSYFSLEGFLAVALALALILAHLPSSNAQDSPQGYVDAHNAARALVGVGPVTWDETIANFSRTYASTRVADCRLVHSGDRRYGENLAGSTGNLSGRDAVNLWVSEKVFYDYNSNTCAAGQVCGHYTQVVWRNSVRIGCGKVRCKNGGTFIGCNYAPPGNYNGRRPY</sequence>
<evidence type="ECO:0000313" key="10">
    <source>
        <dbReference type="EMBL" id="WAQ93400.1"/>
    </source>
</evidence>